<dbReference type="Proteomes" id="UP000824142">
    <property type="component" value="Unassembled WGS sequence"/>
</dbReference>
<gene>
    <name evidence="1" type="ORF">IAC63_01825</name>
</gene>
<accession>A0A9D1SLZ6</accession>
<reference evidence="1" key="1">
    <citation type="submission" date="2020-10" db="EMBL/GenBank/DDBJ databases">
        <authorList>
            <person name="Gilroy R."/>
        </authorList>
    </citation>
    <scope>NUCLEOTIDE SEQUENCE</scope>
    <source>
        <strain evidence="1">CHK136-897</strain>
    </source>
</reference>
<protein>
    <submittedName>
        <fullName evidence="1">Uncharacterized protein</fullName>
    </submittedName>
</protein>
<proteinExistence type="predicted"/>
<evidence type="ECO:0000313" key="1">
    <source>
        <dbReference type="EMBL" id="HIU65359.1"/>
    </source>
</evidence>
<dbReference type="AlphaFoldDB" id="A0A9D1SLZ6"/>
<sequence>MKKVYAKYFNKNGEVTIFQEDRCFSVLLQHRMVPGIFKCYVWNSNDLEEAIDNYKAGIDKLNNRVAARTCVANPNRRRKCSAKNCPKKIGGAVFWRMFRESCLNRTK</sequence>
<comment type="caution">
    <text evidence="1">The sequence shown here is derived from an EMBL/GenBank/DDBJ whole genome shotgun (WGS) entry which is preliminary data.</text>
</comment>
<reference evidence="1" key="2">
    <citation type="journal article" date="2021" name="PeerJ">
        <title>Extensive microbial diversity within the chicken gut microbiome revealed by metagenomics and culture.</title>
        <authorList>
            <person name="Gilroy R."/>
            <person name="Ravi A."/>
            <person name="Getino M."/>
            <person name="Pursley I."/>
            <person name="Horton D.L."/>
            <person name="Alikhan N.F."/>
            <person name="Baker D."/>
            <person name="Gharbi K."/>
            <person name="Hall N."/>
            <person name="Watson M."/>
            <person name="Adriaenssens E.M."/>
            <person name="Foster-Nyarko E."/>
            <person name="Jarju S."/>
            <person name="Secka A."/>
            <person name="Antonio M."/>
            <person name="Oren A."/>
            <person name="Chaudhuri R.R."/>
            <person name="La Ragione R."/>
            <person name="Hildebrand F."/>
            <person name="Pallen M.J."/>
        </authorList>
    </citation>
    <scope>NUCLEOTIDE SEQUENCE</scope>
    <source>
        <strain evidence="1">CHK136-897</strain>
    </source>
</reference>
<name>A0A9D1SLZ6_9PROT</name>
<organism evidence="1 2">
    <name type="scientific">Candidatus Enterousia avicola</name>
    <dbReference type="NCBI Taxonomy" id="2840787"/>
    <lineage>
        <taxon>Bacteria</taxon>
        <taxon>Pseudomonadati</taxon>
        <taxon>Pseudomonadota</taxon>
        <taxon>Alphaproteobacteria</taxon>
        <taxon>Candidatus Enterousia</taxon>
    </lineage>
</organism>
<dbReference type="EMBL" id="DVNO01000012">
    <property type="protein sequence ID" value="HIU65359.1"/>
    <property type="molecule type" value="Genomic_DNA"/>
</dbReference>
<evidence type="ECO:0000313" key="2">
    <source>
        <dbReference type="Proteomes" id="UP000824142"/>
    </source>
</evidence>